<accession>A0A927N038</accession>
<dbReference type="EMBL" id="JADBEM010000001">
    <property type="protein sequence ID" value="MBE1606265.1"/>
    <property type="molecule type" value="Genomic_DNA"/>
</dbReference>
<evidence type="ECO:0000313" key="3">
    <source>
        <dbReference type="Proteomes" id="UP000638648"/>
    </source>
</evidence>
<dbReference type="Pfam" id="PF23904">
    <property type="entry name" value="DUF7246"/>
    <property type="match status" value="1"/>
</dbReference>
<proteinExistence type="predicted"/>
<keyword evidence="3" id="KW-1185">Reference proteome</keyword>
<dbReference type="InterPro" id="IPR055670">
    <property type="entry name" value="DUF7246"/>
</dbReference>
<reference evidence="2" key="1">
    <citation type="submission" date="2020-10" db="EMBL/GenBank/DDBJ databases">
        <title>Sequencing the genomes of 1000 actinobacteria strains.</title>
        <authorList>
            <person name="Klenk H.-P."/>
        </authorList>
    </citation>
    <scope>NUCLEOTIDE SEQUENCE</scope>
    <source>
        <strain evidence="2">DSM 45354</strain>
    </source>
</reference>
<dbReference type="Proteomes" id="UP000638648">
    <property type="component" value="Unassembled WGS sequence"/>
</dbReference>
<gene>
    <name evidence="2" type="ORF">HEB94_003113</name>
</gene>
<feature type="domain" description="DUF7246" evidence="1">
    <location>
        <begin position="26"/>
        <end position="106"/>
    </location>
</feature>
<evidence type="ECO:0000259" key="1">
    <source>
        <dbReference type="Pfam" id="PF23904"/>
    </source>
</evidence>
<organism evidence="2 3">
    <name type="scientific">Actinopolymorpha pittospori</name>
    <dbReference type="NCBI Taxonomy" id="648752"/>
    <lineage>
        <taxon>Bacteria</taxon>
        <taxon>Bacillati</taxon>
        <taxon>Actinomycetota</taxon>
        <taxon>Actinomycetes</taxon>
        <taxon>Propionibacteriales</taxon>
        <taxon>Actinopolymorphaceae</taxon>
        <taxon>Actinopolymorpha</taxon>
    </lineage>
</organism>
<comment type="caution">
    <text evidence="2">The sequence shown here is derived from an EMBL/GenBank/DDBJ whole genome shotgun (WGS) entry which is preliminary data.</text>
</comment>
<name>A0A927N038_9ACTN</name>
<dbReference type="RefSeq" id="WP_202896350.1">
    <property type="nucleotide sequence ID" value="NZ_BAABJL010000011.1"/>
</dbReference>
<dbReference type="AlphaFoldDB" id="A0A927N038"/>
<protein>
    <recommendedName>
        <fullName evidence="1">DUF7246 domain-containing protein</fullName>
    </recommendedName>
</protein>
<evidence type="ECO:0000313" key="2">
    <source>
        <dbReference type="EMBL" id="MBE1606265.1"/>
    </source>
</evidence>
<sequence>MNTTTTPRRRRRPRLSAYPLVPHVDPSASWTRHLEWRVNGRILAPGAEVSIRGERGRFRFLYAVEKPDGLVWLEFLGGSKGSEVFRSFYPSRVRTVHRIAKTRANLAPSKGGTR</sequence>